<keyword evidence="3" id="KW-1185">Reference proteome</keyword>
<feature type="transmembrane region" description="Helical" evidence="1">
    <location>
        <begin position="91"/>
        <end position="112"/>
    </location>
</feature>
<evidence type="ECO:0000313" key="3">
    <source>
        <dbReference type="Proteomes" id="UP000519023"/>
    </source>
</evidence>
<keyword evidence="1" id="KW-1133">Transmembrane helix</keyword>
<name>A0A7X9WY05_9SPHN</name>
<gene>
    <name evidence="2" type="ORF">HHL08_15870</name>
</gene>
<organism evidence="2 3">
    <name type="scientific">Sphingobium psychrophilum</name>
    <dbReference type="NCBI Taxonomy" id="2728834"/>
    <lineage>
        <taxon>Bacteria</taxon>
        <taxon>Pseudomonadati</taxon>
        <taxon>Pseudomonadota</taxon>
        <taxon>Alphaproteobacteria</taxon>
        <taxon>Sphingomonadales</taxon>
        <taxon>Sphingomonadaceae</taxon>
        <taxon>Sphingobium</taxon>
    </lineage>
</organism>
<sequence length="118" mass="13220">MTDLDSASMIIGELKGQFAALEKYIHARFHDQQQQAQVQYGYLETILRELKSLREADRQTSIESHDELEQRIAALEAVNTKRDGLLGGLDWFLKSPVVGWIVGAGTAAWALITGRLHL</sequence>
<protein>
    <submittedName>
        <fullName evidence="2">Uncharacterized protein</fullName>
    </submittedName>
</protein>
<dbReference type="Proteomes" id="UP000519023">
    <property type="component" value="Unassembled WGS sequence"/>
</dbReference>
<proteinExistence type="predicted"/>
<dbReference type="EMBL" id="JABBFV010000012">
    <property type="protein sequence ID" value="NML11608.1"/>
    <property type="molecule type" value="Genomic_DNA"/>
</dbReference>
<dbReference type="AlphaFoldDB" id="A0A7X9WY05"/>
<comment type="caution">
    <text evidence="2">The sequence shown here is derived from an EMBL/GenBank/DDBJ whole genome shotgun (WGS) entry which is preliminary data.</text>
</comment>
<evidence type="ECO:0000256" key="1">
    <source>
        <dbReference type="SAM" id="Phobius"/>
    </source>
</evidence>
<reference evidence="2 3" key="1">
    <citation type="submission" date="2020-04" db="EMBL/GenBank/DDBJ databases">
        <title>Sphingobium sp. AR-3-1 isolated from Arctic soil.</title>
        <authorList>
            <person name="Dahal R.H."/>
            <person name="Chaudhary D.K."/>
        </authorList>
    </citation>
    <scope>NUCLEOTIDE SEQUENCE [LARGE SCALE GENOMIC DNA]</scope>
    <source>
        <strain evidence="2 3">AR-3-1</strain>
    </source>
</reference>
<keyword evidence="1" id="KW-0812">Transmembrane</keyword>
<dbReference type="RefSeq" id="WP_169574055.1">
    <property type="nucleotide sequence ID" value="NZ_JABBFV010000012.1"/>
</dbReference>
<keyword evidence="1" id="KW-0472">Membrane</keyword>
<evidence type="ECO:0000313" key="2">
    <source>
        <dbReference type="EMBL" id="NML11608.1"/>
    </source>
</evidence>
<accession>A0A7X9WY05</accession>